<evidence type="ECO:0000313" key="1">
    <source>
        <dbReference type="EMBL" id="PKY71944.1"/>
    </source>
</evidence>
<proteinExistence type="predicted"/>
<protein>
    <submittedName>
        <fullName evidence="1">Uncharacterized protein</fullName>
    </submittedName>
</protein>
<gene>
    <name evidence="1" type="ORF">CYJ19_09550</name>
</gene>
<name>A0A2I1ILE0_9ACTO</name>
<evidence type="ECO:0000313" key="2">
    <source>
        <dbReference type="Proteomes" id="UP000235122"/>
    </source>
</evidence>
<sequence length="118" mass="12358">MRHSLKTTLLAVSIGVLATTTLTGITSAGNLEDVLITFADNASDRHIPQARAALGNNAPQAAVALKDARLLAQASQKEALTILRADSATKSLTILPISNTIAVKTTKATLDKVKRLSK</sequence>
<keyword evidence="2" id="KW-1185">Reference proteome</keyword>
<organism evidence="1 2">
    <name type="scientific">Winkia neuii</name>
    <dbReference type="NCBI Taxonomy" id="33007"/>
    <lineage>
        <taxon>Bacteria</taxon>
        <taxon>Bacillati</taxon>
        <taxon>Actinomycetota</taxon>
        <taxon>Actinomycetes</taxon>
        <taxon>Actinomycetales</taxon>
        <taxon>Actinomycetaceae</taxon>
        <taxon>Winkia</taxon>
    </lineage>
</organism>
<dbReference type="EMBL" id="PKKO01000005">
    <property type="protein sequence ID" value="PKY71944.1"/>
    <property type="molecule type" value="Genomic_DNA"/>
</dbReference>
<dbReference type="RefSeq" id="WP_024332425.1">
    <property type="nucleotide sequence ID" value="NZ_JASOXK010000020.1"/>
</dbReference>
<accession>A0A2I1ILE0</accession>
<dbReference type="GeneID" id="35865901"/>
<dbReference type="AlphaFoldDB" id="A0A2I1ILE0"/>
<dbReference type="Proteomes" id="UP000235122">
    <property type="component" value="Unassembled WGS sequence"/>
</dbReference>
<comment type="caution">
    <text evidence="1">The sequence shown here is derived from an EMBL/GenBank/DDBJ whole genome shotgun (WGS) entry which is preliminary data.</text>
</comment>
<reference evidence="1 2" key="1">
    <citation type="submission" date="2017-12" db="EMBL/GenBank/DDBJ databases">
        <title>Phylogenetic diversity of female urinary microbiome.</title>
        <authorList>
            <person name="Thomas-White K."/>
            <person name="Wolfe A.J."/>
        </authorList>
    </citation>
    <scope>NUCLEOTIDE SEQUENCE [LARGE SCALE GENOMIC DNA]</scope>
    <source>
        <strain evidence="1 2">UMB0402</strain>
    </source>
</reference>